<protein>
    <submittedName>
        <fullName evidence="2">Uncharacterized protein</fullName>
    </submittedName>
</protein>
<dbReference type="AlphaFoldDB" id="A0A8X6IA44"/>
<keyword evidence="3" id="KW-1185">Reference proteome</keyword>
<sequence length="85" mass="10072">MGRDLVDFIANNLFESLGDLKISVKYWNHLTWNKRSRNSFPWHPKCWNRMSKDAQIIILMLIIMADILARAAFSSMKNQWNWDGT</sequence>
<keyword evidence="1" id="KW-1133">Transmembrane helix</keyword>
<comment type="caution">
    <text evidence="2">The sequence shown here is derived from an EMBL/GenBank/DDBJ whole genome shotgun (WGS) entry which is preliminary data.</text>
</comment>
<evidence type="ECO:0000313" key="2">
    <source>
        <dbReference type="EMBL" id="GFR00960.1"/>
    </source>
</evidence>
<keyword evidence="1" id="KW-0472">Membrane</keyword>
<feature type="transmembrane region" description="Helical" evidence="1">
    <location>
        <begin position="54"/>
        <end position="73"/>
    </location>
</feature>
<evidence type="ECO:0000313" key="3">
    <source>
        <dbReference type="Proteomes" id="UP000887116"/>
    </source>
</evidence>
<proteinExistence type="predicted"/>
<organism evidence="2 3">
    <name type="scientific">Trichonephila clavata</name>
    <name type="common">Joro spider</name>
    <name type="synonym">Nephila clavata</name>
    <dbReference type="NCBI Taxonomy" id="2740835"/>
    <lineage>
        <taxon>Eukaryota</taxon>
        <taxon>Metazoa</taxon>
        <taxon>Ecdysozoa</taxon>
        <taxon>Arthropoda</taxon>
        <taxon>Chelicerata</taxon>
        <taxon>Arachnida</taxon>
        <taxon>Araneae</taxon>
        <taxon>Araneomorphae</taxon>
        <taxon>Entelegynae</taxon>
        <taxon>Araneoidea</taxon>
        <taxon>Nephilidae</taxon>
        <taxon>Trichonephila</taxon>
    </lineage>
</organism>
<dbReference type="EMBL" id="BMAO01035064">
    <property type="protein sequence ID" value="GFR00960.1"/>
    <property type="molecule type" value="Genomic_DNA"/>
</dbReference>
<reference evidence="2" key="1">
    <citation type="submission" date="2020-07" db="EMBL/GenBank/DDBJ databases">
        <title>Multicomponent nature underlies the extraordinary mechanical properties of spider dragline silk.</title>
        <authorList>
            <person name="Kono N."/>
            <person name="Nakamura H."/>
            <person name="Mori M."/>
            <person name="Yoshida Y."/>
            <person name="Ohtoshi R."/>
            <person name="Malay A.D."/>
            <person name="Moran D.A.P."/>
            <person name="Tomita M."/>
            <person name="Numata K."/>
            <person name="Arakawa K."/>
        </authorList>
    </citation>
    <scope>NUCLEOTIDE SEQUENCE</scope>
</reference>
<feature type="non-terminal residue" evidence="2">
    <location>
        <position position="1"/>
    </location>
</feature>
<evidence type="ECO:0000256" key="1">
    <source>
        <dbReference type="SAM" id="Phobius"/>
    </source>
</evidence>
<keyword evidence="1" id="KW-0812">Transmembrane</keyword>
<name>A0A8X6IA44_TRICU</name>
<dbReference type="Proteomes" id="UP000887116">
    <property type="component" value="Unassembled WGS sequence"/>
</dbReference>
<gene>
    <name evidence="2" type="ORF">TNCT_357451</name>
</gene>
<accession>A0A8X6IA44</accession>